<accession>A0AAD3CYC3</accession>
<evidence type="ECO:0000313" key="3">
    <source>
        <dbReference type="EMBL" id="GFH54204.1"/>
    </source>
</evidence>
<organism evidence="3 4">
    <name type="scientific">Chaetoceros tenuissimus</name>
    <dbReference type="NCBI Taxonomy" id="426638"/>
    <lineage>
        <taxon>Eukaryota</taxon>
        <taxon>Sar</taxon>
        <taxon>Stramenopiles</taxon>
        <taxon>Ochrophyta</taxon>
        <taxon>Bacillariophyta</taxon>
        <taxon>Coscinodiscophyceae</taxon>
        <taxon>Chaetocerotophycidae</taxon>
        <taxon>Chaetocerotales</taxon>
        <taxon>Chaetocerotaceae</taxon>
        <taxon>Chaetoceros</taxon>
    </lineage>
</organism>
<gene>
    <name evidence="3" type="ORF">CTEN210_10680</name>
</gene>
<feature type="transmembrane region" description="Helical" evidence="1">
    <location>
        <begin position="153"/>
        <end position="171"/>
    </location>
</feature>
<proteinExistence type="predicted"/>
<protein>
    <submittedName>
        <fullName evidence="3">Uncharacterized protein</fullName>
    </submittedName>
</protein>
<keyword evidence="4" id="KW-1185">Reference proteome</keyword>
<evidence type="ECO:0000313" key="4">
    <source>
        <dbReference type="Proteomes" id="UP001054902"/>
    </source>
</evidence>
<feature type="chain" id="PRO_5042046809" evidence="2">
    <location>
        <begin position="23"/>
        <end position="361"/>
    </location>
</feature>
<feature type="transmembrane region" description="Helical" evidence="1">
    <location>
        <begin position="222"/>
        <end position="239"/>
    </location>
</feature>
<dbReference type="AlphaFoldDB" id="A0AAD3CYC3"/>
<name>A0AAD3CYC3_9STRA</name>
<dbReference type="Proteomes" id="UP001054902">
    <property type="component" value="Unassembled WGS sequence"/>
</dbReference>
<keyword evidence="1" id="KW-0812">Transmembrane</keyword>
<feature type="transmembrane region" description="Helical" evidence="1">
    <location>
        <begin position="183"/>
        <end position="202"/>
    </location>
</feature>
<keyword evidence="2" id="KW-0732">Signal</keyword>
<reference evidence="3 4" key="1">
    <citation type="journal article" date="2021" name="Sci. Rep.">
        <title>The genome of the diatom Chaetoceros tenuissimus carries an ancient integrated fragment of an extant virus.</title>
        <authorList>
            <person name="Hongo Y."/>
            <person name="Kimura K."/>
            <person name="Takaki Y."/>
            <person name="Yoshida Y."/>
            <person name="Baba S."/>
            <person name="Kobayashi G."/>
            <person name="Nagasaki K."/>
            <person name="Hano T."/>
            <person name="Tomaru Y."/>
        </authorList>
    </citation>
    <scope>NUCLEOTIDE SEQUENCE [LARGE SCALE GENOMIC DNA]</scope>
    <source>
        <strain evidence="3 4">NIES-3715</strain>
    </source>
</reference>
<feature type="transmembrane region" description="Helical" evidence="1">
    <location>
        <begin position="336"/>
        <end position="357"/>
    </location>
</feature>
<feature type="transmembrane region" description="Helical" evidence="1">
    <location>
        <begin position="273"/>
        <end position="294"/>
    </location>
</feature>
<feature type="signal peptide" evidence="2">
    <location>
        <begin position="1"/>
        <end position="22"/>
    </location>
</feature>
<evidence type="ECO:0000256" key="2">
    <source>
        <dbReference type="SAM" id="SignalP"/>
    </source>
</evidence>
<dbReference type="EMBL" id="BLLK01000047">
    <property type="protein sequence ID" value="GFH54204.1"/>
    <property type="molecule type" value="Genomic_DNA"/>
</dbReference>
<comment type="caution">
    <text evidence="3">The sequence shown here is derived from an EMBL/GenBank/DDBJ whole genome shotgun (WGS) entry which is preliminary data.</text>
</comment>
<feature type="transmembrane region" description="Helical" evidence="1">
    <location>
        <begin position="306"/>
        <end position="324"/>
    </location>
</feature>
<keyword evidence="1" id="KW-0472">Membrane</keyword>
<keyword evidence="1" id="KW-1133">Transmembrane helix</keyword>
<sequence>MHLKSKLLLGICLLLSSQNASAFSPSSNSISPVKSSLTSGKTTTTIEGRKHFIVSNIQSLSRGGSSSQLNAWPLTATDSVDASPDYNLAFKRVGITVAATYFTWLVQNQYSSVMASAAFSIVCALTVDKRICMGAFCGSFAGMCSKAVVSSPALALALGGLTSFFFEAMIHYKNAFAGLGGRLGFTAFLATSIVTALSGVSTNFNVGDVKLSALNWSLNGPIVQMAFWHAVGSVATIFLRETSDDERSKDPVRASAIVGLAGALFLKDKTAALAVYGGSFVGMAAPARLMYGLGNSLKEKDGKFKVWSAFAVAAALGGVVHGATMDLGWWAGGWGGKAGTCAFIGCILFRILATIYAKILG</sequence>
<evidence type="ECO:0000256" key="1">
    <source>
        <dbReference type="SAM" id="Phobius"/>
    </source>
</evidence>